<dbReference type="Proteomes" id="UP000030672">
    <property type="component" value="Unassembled WGS sequence"/>
</dbReference>
<dbReference type="GeneID" id="63912411"/>
<evidence type="ECO:0000313" key="1">
    <source>
        <dbReference type="EMBL" id="KEQ58432.1"/>
    </source>
</evidence>
<evidence type="ECO:0000313" key="2">
    <source>
        <dbReference type="Proteomes" id="UP000030672"/>
    </source>
</evidence>
<name>A0A074VLA2_AURM1</name>
<organism evidence="1 2">
    <name type="scientific">Aureobasidium melanogenum (strain CBS 110374)</name>
    <name type="common">Aureobasidium pullulans var. melanogenum</name>
    <dbReference type="NCBI Taxonomy" id="1043003"/>
    <lineage>
        <taxon>Eukaryota</taxon>
        <taxon>Fungi</taxon>
        <taxon>Dikarya</taxon>
        <taxon>Ascomycota</taxon>
        <taxon>Pezizomycotina</taxon>
        <taxon>Dothideomycetes</taxon>
        <taxon>Dothideomycetidae</taxon>
        <taxon>Dothideales</taxon>
        <taxon>Saccotheciaceae</taxon>
        <taxon>Aureobasidium</taxon>
    </lineage>
</organism>
<dbReference type="EMBL" id="KL584855">
    <property type="protein sequence ID" value="KEQ58432.1"/>
    <property type="molecule type" value="Genomic_DNA"/>
</dbReference>
<reference evidence="1 2" key="1">
    <citation type="journal article" date="2014" name="BMC Genomics">
        <title>Genome sequencing of four Aureobasidium pullulans varieties: biotechnological potential, stress tolerance, and description of new species.</title>
        <authorList>
            <person name="Gostin Ar C."/>
            <person name="Ohm R.A."/>
            <person name="Kogej T."/>
            <person name="Sonjak S."/>
            <person name="Turk M."/>
            <person name="Zajc J."/>
            <person name="Zalar P."/>
            <person name="Grube M."/>
            <person name="Sun H."/>
            <person name="Han J."/>
            <person name="Sharma A."/>
            <person name="Chiniquy J."/>
            <person name="Ngan C.Y."/>
            <person name="Lipzen A."/>
            <person name="Barry K."/>
            <person name="Grigoriev I.V."/>
            <person name="Gunde-Cimerman N."/>
        </authorList>
    </citation>
    <scope>NUCLEOTIDE SEQUENCE [LARGE SCALE GENOMIC DNA]</scope>
    <source>
        <strain evidence="1 2">CBS 110374</strain>
    </source>
</reference>
<feature type="non-terminal residue" evidence="1">
    <location>
        <position position="98"/>
    </location>
</feature>
<feature type="non-terminal residue" evidence="1">
    <location>
        <position position="1"/>
    </location>
</feature>
<accession>A0A074VLA2</accession>
<dbReference type="HOGENOM" id="CLU_2339054_0_0_1"/>
<keyword evidence="2" id="KW-1185">Reference proteome</keyword>
<dbReference type="RefSeq" id="XP_040875455.1">
    <property type="nucleotide sequence ID" value="XM_041019038.1"/>
</dbReference>
<protein>
    <submittedName>
        <fullName evidence="1">Uncharacterized protein</fullName>
    </submittedName>
</protein>
<sequence>PQLQPMFFTHPPALPPGNHGVFLPAEFHPHNKSQPGPAILAQPGFSHYPLPAMPIFAQPAYHPYQRMMPPSLPPDSWIPMPNFGLPPAQNSMRNPFWR</sequence>
<gene>
    <name evidence="1" type="ORF">M437DRAFT_22314</name>
</gene>
<proteinExistence type="predicted"/>
<dbReference type="AlphaFoldDB" id="A0A074VLA2"/>